<dbReference type="InterPro" id="IPR035386">
    <property type="entry name" value="Arm-DNA-bind_5"/>
</dbReference>
<reference evidence="5 6" key="1">
    <citation type="submission" date="2019-03" db="EMBL/GenBank/DDBJ databases">
        <title>Genomic Encyclopedia of Archaeal and Bacterial Type Strains, Phase II (KMG-II): from individual species to whole genera.</title>
        <authorList>
            <person name="Goeker M."/>
        </authorList>
    </citation>
    <scope>NUCLEOTIDE SEQUENCE [LARGE SCALE GENOMIC DNA]</scope>
    <source>
        <strain evidence="5 6">DSM 28135</strain>
    </source>
</reference>
<feature type="domain" description="Tyr recombinase" evidence="4">
    <location>
        <begin position="209"/>
        <end position="395"/>
    </location>
</feature>
<evidence type="ECO:0000313" key="6">
    <source>
        <dbReference type="Proteomes" id="UP000294689"/>
    </source>
</evidence>
<sequence>MASIQTVLRNKPNARSLYPIAIRITKDRKTSYIFTGQYIDKMEWNEQKGLVKKSHPNALSINQLIFSKLSQANKRLLNAESDREYQSVATIKTSIVKKERFDFFSAVKIQLRRLEERGQFHQRDVVKQRMAKFKAFAKADKLHFNEITLDLLKRFEAYLKNDRGLAYRTTVNYMIAIRTIYNIAIGEKWAERNHYPFGRGGYTIKFLESQKIGLTVEEVKLLEKTEIVTPAQQHALNIWLISFYFAGIRIGDVMQLKWSDFIDNRLRYRMGKNQKLVSLKIPEKVKPILAHYKDIAVDDFVFEELRMVDPKDAKTLRTRIKTVTRTCNRHLKNIADDLRINKNLSMHIARHSFGNISGSKIPIQMLQKLYRHSSVTTTIMYQSNFMQDDVDDALDRVVNFQ</sequence>
<dbReference type="AlphaFoldDB" id="A0A4R7PXU4"/>
<protein>
    <submittedName>
        <fullName evidence="5">Site-specific recombinase XerD</fullName>
    </submittedName>
</protein>
<dbReference type="GO" id="GO:0003677">
    <property type="term" value="F:DNA binding"/>
    <property type="evidence" value="ECO:0007669"/>
    <property type="project" value="UniProtKB-KW"/>
</dbReference>
<dbReference type="SUPFAM" id="SSF56349">
    <property type="entry name" value="DNA breaking-rejoining enzymes"/>
    <property type="match status" value="1"/>
</dbReference>
<dbReference type="Proteomes" id="UP000294689">
    <property type="component" value="Unassembled WGS sequence"/>
</dbReference>
<keyword evidence="2" id="KW-0238">DNA-binding</keyword>
<proteinExistence type="inferred from homology"/>
<dbReference type="InterPro" id="IPR010998">
    <property type="entry name" value="Integrase_recombinase_N"/>
</dbReference>
<dbReference type="Gene3D" id="1.10.443.10">
    <property type="entry name" value="Intergrase catalytic core"/>
    <property type="match status" value="1"/>
</dbReference>
<organism evidence="5 6">
    <name type="scientific">Gelidibacter sediminis</name>
    <dbReference type="NCBI Taxonomy" id="1608710"/>
    <lineage>
        <taxon>Bacteria</taxon>
        <taxon>Pseudomonadati</taxon>
        <taxon>Bacteroidota</taxon>
        <taxon>Flavobacteriia</taxon>
        <taxon>Flavobacteriales</taxon>
        <taxon>Flavobacteriaceae</taxon>
        <taxon>Gelidibacter</taxon>
    </lineage>
</organism>
<accession>A0A4R7PXU4</accession>
<dbReference type="InterPro" id="IPR050090">
    <property type="entry name" value="Tyrosine_recombinase_XerCD"/>
</dbReference>
<keyword evidence="3" id="KW-0233">DNA recombination</keyword>
<dbReference type="OrthoDB" id="1068680at2"/>
<dbReference type="RefSeq" id="WP_133757849.1">
    <property type="nucleotide sequence ID" value="NZ_SOBW01000008.1"/>
</dbReference>
<evidence type="ECO:0000313" key="5">
    <source>
        <dbReference type="EMBL" id="TDU39793.1"/>
    </source>
</evidence>
<evidence type="ECO:0000256" key="2">
    <source>
        <dbReference type="ARBA" id="ARBA00023125"/>
    </source>
</evidence>
<dbReference type="InterPro" id="IPR011010">
    <property type="entry name" value="DNA_brk_join_enz"/>
</dbReference>
<dbReference type="PANTHER" id="PTHR30349">
    <property type="entry name" value="PHAGE INTEGRASE-RELATED"/>
    <property type="match status" value="1"/>
</dbReference>
<dbReference type="InterPro" id="IPR025269">
    <property type="entry name" value="SAM-like_dom"/>
</dbReference>
<dbReference type="GO" id="GO:0015074">
    <property type="term" value="P:DNA integration"/>
    <property type="evidence" value="ECO:0007669"/>
    <property type="project" value="InterPro"/>
</dbReference>
<dbReference type="Pfam" id="PF17293">
    <property type="entry name" value="Arm-DNA-bind_5"/>
    <property type="match status" value="1"/>
</dbReference>
<evidence type="ECO:0000259" key="4">
    <source>
        <dbReference type="PROSITE" id="PS51898"/>
    </source>
</evidence>
<dbReference type="PROSITE" id="PS51898">
    <property type="entry name" value="TYR_RECOMBINASE"/>
    <property type="match status" value="1"/>
</dbReference>
<dbReference type="Gene3D" id="1.10.150.130">
    <property type="match status" value="1"/>
</dbReference>
<dbReference type="InterPro" id="IPR002104">
    <property type="entry name" value="Integrase_catalytic"/>
</dbReference>
<comment type="similarity">
    <text evidence="1">Belongs to the 'phage' integrase family.</text>
</comment>
<dbReference type="EMBL" id="SOBW01000008">
    <property type="protein sequence ID" value="TDU39793.1"/>
    <property type="molecule type" value="Genomic_DNA"/>
</dbReference>
<keyword evidence="6" id="KW-1185">Reference proteome</keyword>
<dbReference type="Pfam" id="PF00589">
    <property type="entry name" value="Phage_integrase"/>
    <property type="match status" value="1"/>
</dbReference>
<gene>
    <name evidence="5" type="ORF">BXY82_1824</name>
</gene>
<dbReference type="PANTHER" id="PTHR30349:SF64">
    <property type="entry name" value="PROPHAGE INTEGRASE INTD-RELATED"/>
    <property type="match status" value="1"/>
</dbReference>
<comment type="caution">
    <text evidence="5">The sequence shown here is derived from an EMBL/GenBank/DDBJ whole genome shotgun (WGS) entry which is preliminary data.</text>
</comment>
<name>A0A4R7PXU4_9FLAO</name>
<dbReference type="GO" id="GO:0006310">
    <property type="term" value="P:DNA recombination"/>
    <property type="evidence" value="ECO:0007669"/>
    <property type="project" value="UniProtKB-KW"/>
</dbReference>
<dbReference type="Pfam" id="PF13102">
    <property type="entry name" value="Phage_int_SAM_5"/>
    <property type="match status" value="1"/>
</dbReference>
<evidence type="ECO:0000256" key="1">
    <source>
        <dbReference type="ARBA" id="ARBA00008857"/>
    </source>
</evidence>
<dbReference type="InterPro" id="IPR013762">
    <property type="entry name" value="Integrase-like_cat_sf"/>
</dbReference>
<evidence type="ECO:0000256" key="3">
    <source>
        <dbReference type="ARBA" id="ARBA00023172"/>
    </source>
</evidence>